<dbReference type="InterPro" id="IPR023996">
    <property type="entry name" value="TonB-dep_OMP_SusC/RagA"/>
</dbReference>
<evidence type="ECO:0000313" key="11">
    <source>
        <dbReference type="EMBL" id="WYZ19206.1"/>
    </source>
</evidence>
<dbReference type="Proteomes" id="UP001623852">
    <property type="component" value="Chromosome"/>
</dbReference>
<keyword evidence="12" id="KW-1185">Reference proteome</keyword>
<name>A0ABZ2UEI3_9FLAO</name>
<dbReference type="Gene3D" id="2.170.130.10">
    <property type="entry name" value="TonB-dependent receptor, plug domain"/>
    <property type="match status" value="1"/>
</dbReference>
<protein>
    <submittedName>
        <fullName evidence="11">SusC/RagA family TonB-linked outer membrane protein</fullName>
    </submittedName>
</protein>
<dbReference type="NCBIfam" id="TIGR04056">
    <property type="entry name" value="OMP_RagA_SusC"/>
    <property type="match status" value="1"/>
</dbReference>
<feature type="signal peptide" evidence="9">
    <location>
        <begin position="1"/>
        <end position="34"/>
    </location>
</feature>
<dbReference type="PANTHER" id="PTHR30069:SF29">
    <property type="entry name" value="HEMOGLOBIN AND HEMOGLOBIN-HAPTOGLOBIN-BINDING PROTEIN 1-RELATED"/>
    <property type="match status" value="1"/>
</dbReference>
<dbReference type="Pfam" id="PF13715">
    <property type="entry name" value="CarbopepD_reg_2"/>
    <property type="match status" value="1"/>
</dbReference>
<keyword evidence="2 8" id="KW-0813">Transport</keyword>
<feature type="chain" id="PRO_5046291642" evidence="9">
    <location>
        <begin position="35"/>
        <end position="1082"/>
    </location>
</feature>
<keyword evidence="4 8" id="KW-0812">Transmembrane</keyword>
<proteinExistence type="inferred from homology"/>
<evidence type="ECO:0000256" key="4">
    <source>
        <dbReference type="ARBA" id="ARBA00022692"/>
    </source>
</evidence>
<evidence type="ECO:0000256" key="9">
    <source>
        <dbReference type="SAM" id="SignalP"/>
    </source>
</evidence>
<dbReference type="PROSITE" id="PS52016">
    <property type="entry name" value="TONB_DEPENDENT_REC_3"/>
    <property type="match status" value="1"/>
</dbReference>
<evidence type="ECO:0000256" key="3">
    <source>
        <dbReference type="ARBA" id="ARBA00022452"/>
    </source>
</evidence>
<dbReference type="EMBL" id="CP150845">
    <property type="protein sequence ID" value="WYZ19206.1"/>
    <property type="molecule type" value="Genomic_DNA"/>
</dbReference>
<evidence type="ECO:0000313" key="12">
    <source>
        <dbReference type="Proteomes" id="UP001623852"/>
    </source>
</evidence>
<feature type="domain" description="TonB-dependent receptor plug" evidence="10">
    <location>
        <begin position="149"/>
        <end position="257"/>
    </location>
</feature>
<dbReference type="NCBIfam" id="TIGR04057">
    <property type="entry name" value="SusC_RagA_signa"/>
    <property type="match status" value="1"/>
</dbReference>
<accession>A0ABZ2UEI3</accession>
<dbReference type="Pfam" id="PF07715">
    <property type="entry name" value="Plug"/>
    <property type="match status" value="1"/>
</dbReference>
<dbReference type="SUPFAM" id="SSF56935">
    <property type="entry name" value="Porins"/>
    <property type="match status" value="1"/>
</dbReference>
<gene>
    <name evidence="11" type="ORF">AABD74_18800</name>
</gene>
<evidence type="ECO:0000256" key="2">
    <source>
        <dbReference type="ARBA" id="ARBA00022448"/>
    </source>
</evidence>
<organism evidence="11 12">
    <name type="scientific">Flavobacterium soyae</name>
    <dbReference type="NCBI Taxonomy" id="2903098"/>
    <lineage>
        <taxon>Bacteria</taxon>
        <taxon>Pseudomonadati</taxon>
        <taxon>Bacteroidota</taxon>
        <taxon>Flavobacteriia</taxon>
        <taxon>Flavobacteriales</taxon>
        <taxon>Flavobacteriaceae</taxon>
        <taxon>Flavobacterium</taxon>
    </lineage>
</organism>
<dbReference type="Gene3D" id="2.40.170.20">
    <property type="entry name" value="TonB-dependent receptor, beta-barrel domain"/>
    <property type="match status" value="1"/>
</dbReference>
<evidence type="ECO:0000256" key="8">
    <source>
        <dbReference type="PROSITE-ProRule" id="PRU01360"/>
    </source>
</evidence>
<evidence type="ECO:0000256" key="5">
    <source>
        <dbReference type="ARBA" id="ARBA00022729"/>
    </source>
</evidence>
<keyword evidence="6 8" id="KW-0472">Membrane</keyword>
<dbReference type="SUPFAM" id="SSF49464">
    <property type="entry name" value="Carboxypeptidase regulatory domain-like"/>
    <property type="match status" value="1"/>
</dbReference>
<evidence type="ECO:0000256" key="7">
    <source>
        <dbReference type="ARBA" id="ARBA00023237"/>
    </source>
</evidence>
<evidence type="ECO:0000256" key="6">
    <source>
        <dbReference type="ARBA" id="ARBA00023136"/>
    </source>
</evidence>
<dbReference type="InterPro" id="IPR008969">
    <property type="entry name" value="CarboxyPept-like_regulatory"/>
</dbReference>
<dbReference type="PANTHER" id="PTHR30069">
    <property type="entry name" value="TONB-DEPENDENT OUTER MEMBRANE RECEPTOR"/>
    <property type="match status" value="1"/>
</dbReference>
<dbReference type="InterPro" id="IPR039426">
    <property type="entry name" value="TonB-dep_rcpt-like"/>
</dbReference>
<comment type="subcellular location">
    <subcellularLocation>
        <location evidence="1 8">Cell outer membrane</location>
        <topology evidence="1 8">Multi-pass membrane protein</topology>
    </subcellularLocation>
</comment>
<evidence type="ECO:0000256" key="1">
    <source>
        <dbReference type="ARBA" id="ARBA00004571"/>
    </source>
</evidence>
<dbReference type="Gene3D" id="2.60.40.1120">
    <property type="entry name" value="Carboxypeptidase-like, regulatory domain"/>
    <property type="match status" value="1"/>
</dbReference>
<keyword evidence="3 8" id="KW-1134">Transmembrane beta strand</keyword>
<reference evidence="11 12" key="1">
    <citation type="submission" date="2024-03" db="EMBL/GenBank/DDBJ databases">
        <title>Flavobacterium soyae.</title>
        <authorList>
            <person name="Zheng W."/>
        </authorList>
    </citation>
    <scope>NUCLEOTIDE SEQUENCE [LARGE SCALE GENOMIC DNA]</scope>
    <source>
        <strain evidence="11 12">55</strain>
    </source>
</reference>
<dbReference type="RefSeq" id="WP_406843915.1">
    <property type="nucleotide sequence ID" value="NZ_CP150845.1"/>
</dbReference>
<keyword evidence="5 9" id="KW-0732">Signal</keyword>
<dbReference type="InterPro" id="IPR023997">
    <property type="entry name" value="TonB-dep_OMP_SusC/RagA_CS"/>
</dbReference>
<comment type="similarity">
    <text evidence="8">Belongs to the TonB-dependent receptor family.</text>
</comment>
<evidence type="ECO:0000259" key="10">
    <source>
        <dbReference type="Pfam" id="PF07715"/>
    </source>
</evidence>
<keyword evidence="7 8" id="KW-0998">Cell outer membrane</keyword>
<dbReference type="InterPro" id="IPR036942">
    <property type="entry name" value="Beta-barrel_TonB_sf"/>
</dbReference>
<sequence length="1082" mass="119028">MTKPKINQFKLKFLSKPALLVLLFGCSAAGNLYAGSNTTHNLSLKETELEKVLQDIIVKGKVTDSGKLGIPGVNVAIKGQKGGVSTDFDGSYTIKVSSADAILVFTSVGFKTQEIKVGNLTDKVIDVILLEDVSSLNEVVVVGYGTQKKAAVTGAVEQISSKVFEDRAVTNVGLALQGQSPGLVVTRSSSRPGNEGIAFQIRGATSINGGSPLVIIDGVPALNNFSFQNMNPDDIESISVLKDASAAIYGSRAANGVILVTTKKGKGKLKVDFTSNIRFTENGITNFSASSTDYAKIWLAANKEEKTPNWWAWISKENMEMMATGKEGIYPTQFWGDVFIGNGNRIDEMFAQRYSYQYNLSISSKTDKSGYRLSFATADNQGNLATAYDGQKQYNLRFNYDYKLSERIKLETAISFIDAITKGPSVGLDETLYANDMPFFPAKNPYGQWNANFGNVGNRNSAAATSDGGRDNKTSLTSRVDFKGTFNILKGLDLEGMVSYQKEDFNQERYVIPVQLYDWYGNKSVENLAKTIQSASNPGYKTNDYDSFYQYYSALLRYNATFWGRHHISAVAGLNAEKTQIKTLSATRAFFTDLGVYDINAADPVTQSNSGGKSQFGNYSYLARLSYDYDEKYLVSVLGRMDGASNFAPGHKFKDFGSVELGWVFTKESFLKDNSVLNFGKIRVSTGVMGNYAGIGNYDYISAVNMGTIVLGVPPAQQTSSSLAGNGLISLDREWERVSQKNIGIDLAFFDSRLTASYDYFMKSNKGMLTDVLYPAVLGGAAPKTNSGELSVDGWEAVIAWKDRIKDFSYNVSFNIGDTQSKLMHKEGADTYGAGKNNVNGFPLNSWFLYQTDGYFKDQAEVDAYYASYAAGGQEMTRVVKGTASELRPGDTKRIDLNGDGIITGAGSKKSDLKYMGDANAHYVYGLNLGASYKGFDFQTFFQGVAKQQIMRAGYLAYPFSTIYTNQPTNFLGKTWTEENPDAEFPRLTTNTNRANWNYASNSFMLENNAYIRLKTLVIGYTLPKSLSDRAGLERVRFYFSGNDLWEAVKIKDGYDPEMGETSQNAGYPYYRTLSFGLNLGF</sequence>
<dbReference type="InterPro" id="IPR012910">
    <property type="entry name" value="Plug_dom"/>
</dbReference>
<dbReference type="InterPro" id="IPR037066">
    <property type="entry name" value="Plug_dom_sf"/>
</dbReference>